<feature type="region of interest" description="Disordered" evidence="1">
    <location>
        <begin position="1"/>
        <end position="96"/>
    </location>
</feature>
<protein>
    <submittedName>
        <fullName evidence="2">Uncharacterized protein</fullName>
    </submittedName>
</protein>
<sequence length="96" mass="10440">MKANTEGYVQTHVITKVMQRQTQTKDRARSQADTQTETAAQSPVDRHDDRNASDTGSEGEMSRYAGAQTHGTRTEPTSLDRLASTAVQSGQTQGSQ</sequence>
<name>L5M0M1_MYODS</name>
<feature type="compositionally biased region" description="Polar residues" evidence="1">
    <location>
        <begin position="85"/>
        <end position="96"/>
    </location>
</feature>
<evidence type="ECO:0000256" key="1">
    <source>
        <dbReference type="SAM" id="MobiDB-lite"/>
    </source>
</evidence>
<dbReference type="Proteomes" id="UP000010556">
    <property type="component" value="Unassembled WGS sequence"/>
</dbReference>
<proteinExistence type="predicted"/>
<organism evidence="2 3">
    <name type="scientific">Myotis davidii</name>
    <name type="common">David's myotis</name>
    <dbReference type="NCBI Taxonomy" id="225400"/>
    <lineage>
        <taxon>Eukaryota</taxon>
        <taxon>Metazoa</taxon>
        <taxon>Chordata</taxon>
        <taxon>Craniata</taxon>
        <taxon>Vertebrata</taxon>
        <taxon>Euteleostomi</taxon>
        <taxon>Mammalia</taxon>
        <taxon>Eutheria</taxon>
        <taxon>Laurasiatheria</taxon>
        <taxon>Chiroptera</taxon>
        <taxon>Yangochiroptera</taxon>
        <taxon>Vespertilionidae</taxon>
        <taxon>Myotis</taxon>
    </lineage>
</organism>
<gene>
    <name evidence="2" type="ORF">MDA_GLEAN10018319</name>
</gene>
<dbReference type="AlphaFoldDB" id="L5M0M1"/>
<dbReference type="EMBL" id="KB105946">
    <property type="protein sequence ID" value="ELK31815.1"/>
    <property type="molecule type" value="Genomic_DNA"/>
</dbReference>
<feature type="compositionally biased region" description="Polar residues" evidence="1">
    <location>
        <begin position="31"/>
        <end position="41"/>
    </location>
</feature>
<reference evidence="3" key="1">
    <citation type="journal article" date="2013" name="Science">
        <title>Comparative analysis of bat genomes provides insight into the evolution of flight and immunity.</title>
        <authorList>
            <person name="Zhang G."/>
            <person name="Cowled C."/>
            <person name="Shi Z."/>
            <person name="Huang Z."/>
            <person name="Bishop-Lilly K.A."/>
            <person name="Fang X."/>
            <person name="Wynne J.W."/>
            <person name="Xiong Z."/>
            <person name="Baker M.L."/>
            <person name="Zhao W."/>
            <person name="Tachedjian M."/>
            <person name="Zhu Y."/>
            <person name="Zhou P."/>
            <person name="Jiang X."/>
            <person name="Ng J."/>
            <person name="Yang L."/>
            <person name="Wu L."/>
            <person name="Xiao J."/>
            <person name="Feng Y."/>
            <person name="Chen Y."/>
            <person name="Sun X."/>
            <person name="Zhang Y."/>
            <person name="Marsh G.A."/>
            <person name="Crameri G."/>
            <person name="Broder C.C."/>
            <person name="Frey K.G."/>
            <person name="Wang L.F."/>
            <person name="Wang J."/>
        </authorList>
    </citation>
    <scope>NUCLEOTIDE SEQUENCE [LARGE SCALE GENOMIC DNA]</scope>
</reference>
<keyword evidence="3" id="KW-1185">Reference proteome</keyword>
<evidence type="ECO:0000313" key="2">
    <source>
        <dbReference type="EMBL" id="ELK31815.1"/>
    </source>
</evidence>
<accession>L5M0M1</accession>
<evidence type="ECO:0000313" key="3">
    <source>
        <dbReference type="Proteomes" id="UP000010556"/>
    </source>
</evidence>